<evidence type="ECO:0000256" key="1">
    <source>
        <dbReference type="SAM" id="SignalP"/>
    </source>
</evidence>
<evidence type="ECO:0000313" key="3">
    <source>
        <dbReference type="Proteomes" id="UP000472277"/>
    </source>
</evidence>
<feature type="chain" id="PRO_5025601844" evidence="1">
    <location>
        <begin position="23"/>
        <end position="55"/>
    </location>
</feature>
<dbReference type="InParanoid" id="A0A673YJ10"/>
<feature type="signal peptide" evidence="1">
    <location>
        <begin position="1"/>
        <end position="22"/>
    </location>
</feature>
<evidence type="ECO:0000313" key="2">
    <source>
        <dbReference type="Ensembl" id="ENSSTUP00000034628.1"/>
    </source>
</evidence>
<organism evidence="2 3">
    <name type="scientific">Salmo trutta</name>
    <name type="common">Brown trout</name>
    <dbReference type="NCBI Taxonomy" id="8032"/>
    <lineage>
        <taxon>Eukaryota</taxon>
        <taxon>Metazoa</taxon>
        <taxon>Chordata</taxon>
        <taxon>Craniata</taxon>
        <taxon>Vertebrata</taxon>
        <taxon>Euteleostomi</taxon>
        <taxon>Actinopterygii</taxon>
        <taxon>Neopterygii</taxon>
        <taxon>Teleostei</taxon>
        <taxon>Protacanthopterygii</taxon>
        <taxon>Salmoniformes</taxon>
        <taxon>Salmonidae</taxon>
        <taxon>Salmoninae</taxon>
        <taxon>Salmo</taxon>
    </lineage>
</organism>
<dbReference type="GeneTree" id="ENSGT00990000213453"/>
<sequence>HRGMKWPVLVACFVGLWHVAMSLKICAFNVQSFGEAKANNKKVMGILIKVGLQLN</sequence>
<proteinExistence type="predicted"/>
<keyword evidence="1" id="KW-0732">Signal</keyword>
<name>A0A673YJ10_SALTR</name>
<accession>A0A673YJ10</accession>
<reference evidence="2" key="1">
    <citation type="submission" date="2025-08" db="UniProtKB">
        <authorList>
            <consortium name="Ensembl"/>
        </authorList>
    </citation>
    <scope>IDENTIFICATION</scope>
</reference>
<keyword evidence="3" id="KW-1185">Reference proteome</keyword>
<dbReference type="Ensembl" id="ENSSTUT00000036183.1">
    <property type="protein sequence ID" value="ENSSTUP00000034628.1"/>
    <property type="gene ID" value="ENSSTUG00000014781.1"/>
</dbReference>
<dbReference type="AlphaFoldDB" id="A0A673YJ10"/>
<dbReference type="Proteomes" id="UP000472277">
    <property type="component" value="Chromosome 28"/>
</dbReference>
<reference evidence="2" key="2">
    <citation type="submission" date="2025-09" db="UniProtKB">
        <authorList>
            <consortium name="Ensembl"/>
        </authorList>
    </citation>
    <scope>IDENTIFICATION</scope>
</reference>
<protein>
    <submittedName>
        <fullName evidence="2">Uncharacterized protein</fullName>
    </submittedName>
</protein>